<sequence>MPTGKWHTTGNSTSADTHVKIDFPFFLFPLSPEP</sequence>
<dbReference type="AlphaFoldDB" id="A0A0E9QJL5"/>
<evidence type="ECO:0000313" key="1">
    <source>
        <dbReference type="EMBL" id="JAH16248.1"/>
    </source>
</evidence>
<protein>
    <submittedName>
        <fullName evidence="1">Uncharacterized protein</fullName>
    </submittedName>
</protein>
<name>A0A0E9QJL5_ANGAN</name>
<accession>A0A0E9QJL5</accession>
<organism evidence="1">
    <name type="scientific">Anguilla anguilla</name>
    <name type="common">European freshwater eel</name>
    <name type="synonym">Muraena anguilla</name>
    <dbReference type="NCBI Taxonomy" id="7936"/>
    <lineage>
        <taxon>Eukaryota</taxon>
        <taxon>Metazoa</taxon>
        <taxon>Chordata</taxon>
        <taxon>Craniata</taxon>
        <taxon>Vertebrata</taxon>
        <taxon>Euteleostomi</taxon>
        <taxon>Actinopterygii</taxon>
        <taxon>Neopterygii</taxon>
        <taxon>Teleostei</taxon>
        <taxon>Anguilliformes</taxon>
        <taxon>Anguillidae</taxon>
        <taxon>Anguilla</taxon>
    </lineage>
</organism>
<dbReference type="EMBL" id="GBXM01092329">
    <property type="protein sequence ID" value="JAH16248.1"/>
    <property type="molecule type" value="Transcribed_RNA"/>
</dbReference>
<reference evidence="1" key="1">
    <citation type="submission" date="2014-11" db="EMBL/GenBank/DDBJ databases">
        <authorList>
            <person name="Amaro Gonzalez C."/>
        </authorList>
    </citation>
    <scope>NUCLEOTIDE SEQUENCE</scope>
</reference>
<reference evidence="1" key="2">
    <citation type="journal article" date="2015" name="Fish Shellfish Immunol.">
        <title>Early steps in the European eel (Anguilla anguilla)-Vibrio vulnificus interaction in the gills: Role of the RtxA13 toxin.</title>
        <authorList>
            <person name="Callol A."/>
            <person name="Pajuelo D."/>
            <person name="Ebbesson L."/>
            <person name="Teles M."/>
            <person name="MacKenzie S."/>
            <person name="Amaro C."/>
        </authorList>
    </citation>
    <scope>NUCLEOTIDE SEQUENCE</scope>
</reference>
<proteinExistence type="predicted"/>